<accession>A0ABN7TBL2</accession>
<dbReference type="Proteomes" id="UP001158576">
    <property type="component" value="Chromosome 2"/>
</dbReference>
<organism evidence="1 2">
    <name type="scientific">Oikopleura dioica</name>
    <name type="common">Tunicate</name>
    <dbReference type="NCBI Taxonomy" id="34765"/>
    <lineage>
        <taxon>Eukaryota</taxon>
        <taxon>Metazoa</taxon>
        <taxon>Chordata</taxon>
        <taxon>Tunicata</taxon>
        <taxon>Appendicularia</taxon>
        <taxon>Copelata</taxon>
        <taxon>Oikopleuridae</taxon>
        <taxon>Oikopleura</taxon>
    </lineage>
</organism>
<gene>
    <name evidence="1" type="ORF">OKIOD_LOCUS14944</name>
</gene>
<proteinExistence type="predicted"/>
<name>A0ABN7TBL2_OIKDI</name>
<protein>
    <submittedName>
        <fullName evidence="1">Oidioi.mRNA.OKI2018_I69.chr2.g6179.t1.cds</fullName>
    </submittedName>
</protein>
<reference evidence="1 2" key="1">
    <citation type="submission" date="2021-04" db="EMBL/GenBank/DDBJ databases">
        <authorList>
            <person name="Bliznina A."/>
        </authorList>
    </citation>
    <scope>NUCLEOTIDE SEQUENCE [LARGE SCALE GENOMIC DNA]</scope>
</reference>
<keyword evidence="2" id="KW-1185">Reference proteome</keyword>
<dbReference type="EMBL" id="OU015567">
    <property type="protein sequence ID" value="CAG5111908.1"/>
    <property type="molecule type" value="Genomic_DNA"/>
</dbReference>
<sequence length="100" mass="10872">MFAANPAAAGMSPMMLIDQNRILAQQQLQQQLQQQQLVQQQQLQLAALGNHVIMGSPIMAQQGLGTSLPPAGYPAQMFQGHKLPVIPNIPTMTPPAQYKK</sequence>
<evidence type="ECO:0000313" key="2">
    <source>
        <dbReference type="Proteomes" id="UP001158576"/>
    </source>
</evidence>
<evidence type="ECO:0000313" key="1">
    <source>
        <dbReference type="EMBL" id="CAG5111908.1"/>
    </source>
</evidence>